<evidence type="ECO:0000313" key="2">
    <source>
        <dbReference type="Proteomes" id="UP001497644"/>
    </source>
</evidence>
<sequence>MMDKPKPGTSFLEARAIRDHRLYVSWRAQARAKSVIIHESSYSMARRPAIDSSPSGITDQLEYRCFPVFRRVGVSPARALVPRERTSATFFLYTYPE</sequence>
<reference evidence="1" key="1">
    <citation type="submission" date="2024-04" db="EMBL/GenBank/DDBJ databases">
        <authorList>
            <consortium name="Molecular Ecology Group"/>
        </authorList>
    </citation>
    <scope>NUCLEOTIDE SEQUENCE</scope>
</reference>
<evidence type="ECO:0000313" key="1">
    <source>
        <dbReference type="EMBL" id="CAL1676990.1"/>
    </source>
</evidence>
<keyword evidence="2" id="KW-1185">Reference proteome</keyword>
<gene>
    <name evidence="1" type="ORF">LPLAT_LOCUS3080</name>
</gene>
<name>A0AAV2NA42_9HYME</name>
<dbReference type="EMBL" id="OZ034835">
    <property type="protein sequence ID" value="CAL1676990.1"/>
    <property type="molecule type" value="Genomic_DNA"/>
</dbReference>
<protein>
    <submittedName>
        <fullName evidence="1">Uncharacterized protein</fullName>
    </submittedName>
</protein>
<organism evidence="1 2">
    <name type="scientific">Lasius platythorax</name>
    <dbReference type="NCBI Taxonomy" id="488582"/>
    <lineage>
        <taxon>Eukaryota</taxon>
        <taxon>Metazoa</taxon>
        <taxon>Ecdysozoa</taxon>
        <taxon>Arthropoda</taxon>
        <taxon>Hexapoda</taxon>
        <taxon>Insecta</taxon>
        <taxon>Pterygota</taxon>
        <taxon>Neoptera</taxon>
        <taxon>Endopterygota</taxon>
        <taxon>Hymenoptera</taxon>
        <taxon>Apocrita</taxon>
        <taxon>Aculeata</taxon>
        <taxon>Formicoidea</taxon>
        <taxon>Formicidae</taxon>
        <taxon>Formicinae</taxon>
        <taxon>Lasius</taxon>
        <taxon>Lasius</taxon>
    </lineage>
</organism>
<accession>A0AAV2NA42</accession>
<proteinExistence type="predicted"/>
<dbReference type="AlphaFoldDB" id="A0AAV2NA42"/>
<dbReference type="Proteomes" id="UP001497644">
    <property type="component" value="Chromosome 12"/>
</dbReference>